<keyword evidence="2" id="KW-0472">Membrane</keyword>
<feature type="transmembrane region" description="Helical" evidence="2">
    <location>
        <begin position="48"/>
        <end position="70"/>
    </location>
</feature>
<organism evidence="3 4">
    <name type="scientific">Syphacia muris</name>
    <dbReference type="NCBI Taxonomy" id="451379"/>
    <lineage>
        <taxon>Eukaryota</taxon>
        <taxon>Metazoa</taxon>
        <taxon>Ecdysozoa</taxon>
        <taxon>Nematoda</taxon>
        <taxon>Chromadorea</taxon>
        <taxon>Rhabditida</taxon>
        <taxon>Spirurina</taxon>
        <taxon>Oxyuridomorpha</taxon>
        <taxon>Oxyuroidea</taxon>
        <taxon>Oxyuridae</taxon>
        <taxon>Syphacia</taxon>
    </lineage>
</organism>
<evidence type="ECO:0000256" key="2">
    <source>
        <dbReference type="SAM" id="Phobius"/>
    </source>
</evidence>
<accession>A0A0N5AIU6</accession>
<keyword evidence="2" id="KW-1133">Transmembrane helix</keyword>
<dbReference type="Proteomes" id="UP000046393">
    <property type="component" value="Unplaced"/>
</dbReference>
<evidence type="ECO:0000256" key="1">
    <source>
        <dbReference type="SAM" id="MobiDB-lite"/>
    </source>
</evidence>
<proteinExistence type="predicted"/>
<name>A0A0N5AIU6_9BILA</name>
<dbReference type="AlphaFoldDB" id="A0A0N5AIU6"/>
<reference evidence="4" key="1">
    <citation type="submission" date="2017-02" db="UniProtKB">
        <authorList>
            <consortium name="WormBaseParasite"/>
        </authorList>
    </citation>
    <scope>IDENTIFICATION</scope>
</reference>
<keyword evidence="3" id="KW-1185">Reference proteome</keyword>
<evidence type="ECO:0000313" key="4">
    <source>
        <dbReference type="WBParaSite" id="SMUV_0000435701-mRNA-1"/>
    </source>
</evidence>
<protein>
    <submittedName>
        <fullName evidence="4">Transmembrane protein</fullName>
    </submittedName>
</protein>
<keyword evidence="2" id="KW-0812">Transmembrane</keyword>
<dbReference type="WBParaSite" id="SMUV_0000435701-mRNA-1">
    <property type="protein sequence ID" value="SMUV_0000435701-mRNA-1"/>
    <property type="gene ID" value="SMUV_0000435701"/>
</dbReference>
<sequence length="97" mass="10718">MGENPLEQFAVRPPPNTKKGDKKKIKIDMNTYFNCEFVLLKMVLFNNAILRVIMLVVICLMFGAQSAPYVPCAGQALCGSAGVVQEEMFDDGVNVFV</sequence>
<evidence type="ECO:0000313" key="3">
    <source>
        <dbReference type="Proteomes" id="UP000046393"/>
    </source>
</evidence>
<feature type="region of interest" description="Disordered" evidence="1">
    <location>
        <begin position="1"/>
        <end position="22"/>
    </location>
</feature>